<evidence type="ECO:0000256" key="1">
    <source>
        <dbReference type="SAM" id="Phobius"/>
    </source>
</evidence>
<dbReference type="AlphaFoldDB" id="A0A345CT11"/>
<dbReference type="EMBL" id="CP013970">
    <property type="protein sequence ID" value="AXF77818.1"/>
    <property type="molecule type" value="Genomic_DNA"/>
</dbReference>
<feature type="transmembrane region" description="Helical" evidence="1">
    <location>
        <begin position="46"/>
        <end position="66"/>
    </location>
</feature>
<evidence type="ECO:0000313" key="3">
    <source>
        <dbReference type="EMBL" id="AXF77818.1"/>
    </source>
</evidence>
<protein>
    <submittedName>
        <fullName evidence="2">Uncharacterized protein</fullName>
    </submittedName>
</protein>
<dbReference type="Proteomes" id="UP000264980">
    <property type="component" value="Chromosome"/>
</dbReference>
<name>A0A345CT11_9GAMM</name>
<keyword evidence="1" id="KW-1133">Transmembrane helix</keyword>
<sequence>MQRGEPKKLSFWRNTFHTVIETGASLLGGVLLIVCCYWFFHYETWHERFITIGLTILVVHVIVKLLPERTES</sequence>
<feature type="transmembrane region" description="Helical" evidence="1">
    <location>
        <begin position="20"/>
        <end position="40"/>
    </location>
</feature>
<evidence type="ECO:0000313" key="2">
    <source>
        <dbReference type="EMBL" id="AXF76578.1"/>
    </source>
</evidence>
<evidence type="ECO:0000313" key="4">
    <source>
        <dbReference type="Proteomes" id="UP000264980"/>
    </source>
</evidence>
<dbReference type="EMBL" id="CP013970">
    <property type="protein sequence ID" value="AXF76578.1"/>
    <property type="molecule type" value="Genomic_DNA"/>
</dbReference>
<organism evidence="2 4">
    <name type="scientific">Erwinia tracheiphila</name>
    <dbReference type="NCBI Taxonomy" id="65700"/>
    <lineage>
        <taxon>Bacteria</taxon>
        <taxon>Pseudomonadati</taxon>
        <taxon>Pseudomonadota</taxon>
        <taxon>Gammaproteobacteria</taxon>
        <taxon>Enterobacterales</taxon>
        <taxon>Erwiniaceae</taxon>
        <taxon>Erwinia</taxon>
    </lineage>
</organism>
<keyword evidence="1" id="KW-0472">Membrane</keyword>
<reference evidence="2 4" key="1">
    <citation type="submission" date="2016-01" db="EMBL/GenBank/DDBJ databases">
        <authorList>
            <person name="Oliw E.H."/>
        </authorList>
    </citation>
    <scope>NUCLEOTIDE SEQUENCE [LARGE SCALE GENOMIC DNA]</scope>
    <source>
        <strain evidence="2 4">MDcuke</strain>
    </source>
</reference>
<accession>A0A345CT11</accession>
<proteinExistence type="predicted"/>
<gene>
    <name evidence="2" type="ORF">AV903_11845</name>
    <name evidence="3" type="ORF">AV903_20105</name>
</gene>
<keyword evidence="1" id="KW-0812">Transmembrane</keyword>